<reference evidence="1" key="1">
    <citation type="submission" date="2022-04" db="EMBL/GenBank/DDBJ databases">
        <title>Genome of the entomopathogenic fungus Entomophthora muscae.</title>
        <authorList>
            <person name="Elya C."/>
            <person name="Lovett B.R."/>
            <person name="Lee E."/>
            <person name="Macias A.M."/>
            <person name="Hajek A.E."/>
            <person name="De Bivort B.L."/>
            <person name="Kasson M.T."/>
            <person name="De Fine Licht H.H."/>
            <person name="Stajich J.E."/>
        </authorList>
    </citation>
    <scope>NUCLEOTIDE SEQUENCE</scope>
    <source>
        <strain evidence="1">Berkeley</strain>
    </source>
</reference>
<sequence length="92" mass="10001">MDRPRRSTANYAHRNASPLRPAHPTPTKVSHPEGQVVPNTEAPQLPIEVEKPVALTSDLPLQAQTRTRTLASAPTVPQAVEPPRRRSASVCP</sequence>
<comment type="caution">
    <text evidence="1">The sequence shown here is derived from an EMBL/GenBank/DDBJ whole genome shotgun (WGS) entry which is preliminary data.</text>
</comment>
<dbReference type="Proteomes" id="UP001165960">
    <property type="component" value="Unassembled WGS sequence"/>
</dbReference>
<evidence type="ECO:0000313" key="2">
    <source>
        <dbReference type="Proteomes" id="UP001165960"/>
    </source>
</evidence>
<evidence type="ECO:0000313" key="1">
    <source>
        <dbReference type="EMBL" id="KAJ9062226.1"/>
    </source>
</evidence>
<keyword evidence="2" id="KW-1185">Reference proteome</keyword>
<accession>A0ACC2SJ93</accession>
<organism evidence="1 2">
    <name type="scientific">Entomophthora muscae</name>
    <dbReference type="NCBI Taxonomy" id="34485"/>
    <lineage>
        <taxon>Eukaryota</taxon>
        <taxon>Fungi</taxon>
        <taxon>Fungi incertae sedis</taxon>
        <taxon>Zoopagomycota</taxon>
        <taxon>Entomophthoromycotina</taxon>
        <taxon>Entomophthoromycetes</taxon>
        <taxon>Entomophthorales</taxon>
        <taxon>Entomophthoraceae</taxon>
        <taxon>Entomophthora</taxon>
    </lineage>
</organism>
<gene>
    <name evidence="1" type="ORF">DSO57_1012895</name>
</gene>
<name>A0ACC2SJ93_9FUNG</name>
<proteinExistence type="predicted"/>
<protein>
    <submittedName>
        <fullName evidence="1">Uncharacterized protein</fullName>
    </submittedName>
</protein>
<dbReference type="EMBL" id="QTSX02005017">
    <property type="protein sequence ID" value="KAJ9062226.1"/>
    <property type="molecule type" value="Genomic_DNA"/>
</dbReference>